<reference evidence="2" key="2">
    <citation type="submission" date="2010-01" db="EMBL/GenBank/DDBJ databases">
        <title>The complete genome of Conexibacter woesei DSM 14684.</title>
        <authorList>
            <consortium name="US DOE Joint Genome Institute (JGI-PGF)"/>
            <person name="Lucas S."/>
            <person name="Copeland A."/>
            <person name="Lapidus A."/>
            <person name="Glavina del Rio T."/>
            <person name="Dalin E."/>
            <person name="Tice H."/>
            <person name="Bruce D."/>
            <person name="Goodwin L."/>
            <person name="Pitluck S."/>
            <person name="Kyrpides N."/>
            <person name="Mavromatis K."/>
            <person name="Ivanova N."/>
            <person name="Mikhailova N."/>
            <person name="Chertkov O."/>
            <person name="Brettin T."/>
            <person name="Detter J.C."/>
            <person name="Han C."/>
            <person name="Larimer F."/>
            <person name="Land M."/>
            <person name="Hauser L."/>
            <person name="Markowitz V."/>
            <person name="Cheng J.-F."/>
            <person name="Hugenholtz P."/>
            <person name="Woyke T."/>
            <person name="Wu D."/>
            <person name="Pukall R."/>
            <person name="Steenblock K."/>
            <person name="Schneider S."/>
            <person name="Klenk H.-P."/>
            <person name="Eisen J.A."/>
        </authorList>
    </citation>
    <scope>NUCLEOTIDE SEQUENCE [LARGE SCALE GENOMIC DNA]</scope>
    <source>
        <strain evidence="2">DSM 14684 / CIP 108061 / JCM 11494 / NBRC 100937 / ID131577</strain>
    </source>
</reference>
<keyword evidence="2" id="KW-1185">Reference proteome</keyword>
<dbReference type="RefSeq" id="WP_012932896.1">
    <property type="nucleotide sequence ID" value="NC_013739.1"/>
</dbReference>
<accession>D3EYX1</accession>
<dbReference type="GO" id="GO:0016706">
    <property type="term" value="F:2-oxoglutarate-dependent dioxygenase activity"/>
    <property type="evidence" value="ECO:0007669"/>
    <property type="project" value="UniProtKB-ARBA"/>
</dbReference>
<name>D3EYX1_CONWI</name>
<organism evidence="1 2">
    <name type="scientific">Conexibacter woesei (strain DSM 14684 / CCUG 47730 / CIP 108061 / JCM 11494 / NBRC 100937 / ID131577)</name>
    <dbReference type="NCBI Taxonomy" id="469383"/>
    <lineage>
        <taxon>Bacteria</taxon>
        <taxon>Bacillati</taxon>
        <taxon>Actinomycetota</taxon>
        <taxon>Thermoleophilia</taxon>
        <taxon>Solirubrobacterales</taxon>
        <taxon>Conexibacteraceae</taxon>
        <taxon>Conexibacter</taxon>
    </lineage>
</organism>
<dbReference type="HOGENOM" id="CLU_1040951_0_0_11"/>
<sequence>MTYSTPAETTTVETAKTVADAGWSVVGVLDRPLSHRLLRAVDEVAARSPDVSAAGQLHQLSGLAQHPDLAAVVDWPPLLGLAVELLSPNVYINHSHLDVHPPHPPTGAHRWHRDNGLMGRDMRLLWREQPRVTLKVAVYLTDVESPDDGALEVVPRSHLDTASRYPTEEQPGGVPILGPAGTVAVFDARLWHRRRDNLGARIRRAMFMAYSYRWLTSRDIPFEEVPEWGGLPPIRRQLLGDTTVDPFYWATGELPLDPRSTGFQEAA</sequence>
<dbReference type="Pfam" id="PF05721">
    <property type="entry name" value="PhyH"/>
    <property type="match status" value="1"/>
</dbReference>
<protein>
    <submittedName>
        <fullName evidence="1">Phytanoyl-CoA dioxygenase</fullName>
    </submittedName>
</protein>
<dbReference type="Proteomes" id="UP000008229">
    <property type="component" value="Chromosome"/>
</dbReference>
<dbReference type="GO" id="GO:0005506">
    <property type="term" value="F:iron ion binding"/>
    <property type="evidence" value="ECO:0007669"/>
    <property type="project" value="UniProtKB-ARBA"/>
</dbReference>
<dbReference type="Gene3D" id="2.60.120.620">
    <property type="entry name" value="q2cbj1_9rhob like domain"/>
    <property type="match status" value="1"/>
</dbReference>
<dbReference type="KEGG" id="cwo:Cwoe_1417"/>
<dbReference type="PANTHER" id="PTHR20883">
    <property type="entry name" value="PHYTANOYL-COA DIOXYGENASE DOMAIN CONTAINING 1"/>
    <property type="match status" value="1"/>
</dbReference>
<gene>
    <name evidence="1" type="ordered locus">Cwoe_1417</name>
</gene>
<dbReference type="PANTHER" id="PTHR20883:SF51">
    <property type="entry name" value="PHYTANOYL-COA HYDROXYLASE"/>
    <property type="match status" value="1"/>
</dbReference>
<evidence type="ECO:0000313" key="1">
    <source>
        <dbReference type="EMBL" id="ADB49845.1"/>
    </source>
</evidence>
<reference evidence="1 2" key="1">
    <citation type="journal article" date="2010" name="Stand. Genomic Sci.">
        <title>Complete genome sequence of Conexibacter woesei type strain (ID131577).</title>
        <authorList>
            <person name="Pukall R."/>
            <person name="Lapidus A."/>
            <person name="Glavina Del Rio T."/>
            <person name="Copeland A."/>
            <person name="Tice H."/>
            <person name="Cheng J.-F."/>
            <person name="Lucas S."/>
            <person name="Chen F."/>
            <person name="Nolan M."/>
            <person name="Bruce D."/>
            <person name="Goodwin L."/>
            <person name="Pitluck S."/>
            <person name="Mavromatis K."/>
            <person name="Ivanova N."/>
            <person name="Ovchinnikova G."/>
            <person name="Pati A."/>
            <person name="Chen A."/>
            <person name="Palaniappan K."/>
            <person name="Land M."/>
            <person name="Hauser L."/>
            <person name="Chang Y.-J."/>
            <person name="Jeffries C.D."/>
            <person name="Chain P."/>
            <person name="Meincke L."/>
            <person name="Sims D."/>
            <person name="Brettin T."/>
            <person name="Detter J.C."/>
            <person name="Rohde M."/>
            <person name="Goeker M."/>
            <person name="Bristow J."/>
            <person name="Eisen J.A."/>
            <person name="Markowitz V."/>
            <person name="Kyrpides N.C."/>
            <person name="Klenk H.-P."/>
            <person name="Hugenholtz P."/>
        </authorList>
    </citation>
    <scope>NUCLEOTIDE SEQUENCE [LARGE SCALE GENOMIC DNA]</scope>
    <source>
        <strain evidence="2">DSM 14684 / CIP 108061 / JCM 11494 / NBRC 100937 / ID131577</strain>
    </source>
</reference>
<dbReference type="eggNOG" id="COG5285">
    <property type="taxonomic scope" value="Bacteria"/>
</dbReference>
<dbReference type="STRING" id="469383.Cwoe_1417"/>
<keyword evidence="1" id="KW-0560">Oxidoreductase</keyword>
<keyword evidence="1" id="KW-0223">Dioxygenase</keyword>
<dbReference type="OrthoDB" id="9796766at2"/>
<dbReference type="InterPro" id="IPR008775">
    <property type="entry name" value="Phytyl_CoA_dOase-like"/>
</dbReference>
<dbReference type="AlphaFoldDB" id="D3EYX1"/>
<proteinExistence type="predicted"/>
<evidence type="ECO:0000313" key="2">
    <source>
        <dbReference type="Proteomes" id="UP000008229"/>
    </source>
</evidence>
<dbReference type="SUPFAM" id="SSF51197">
    <property type="entry name" value="Clavaminate synthase-like"/>
    <property type="match status" value="1"/>
</dbReference>
<dbReference type="EMBL" id="CP001854">
    <property type="protein sequence ID" value="ADB49845.1"/>
    <property type="molecule type" value="Genomic_DNA"/>
</dbReference>